<dbReference type="PANTHER" id="PTHR45772">
    <property type="entry name" value="CONSERVED COMPONENT OF ABC TRANSPORTER FOR NATURAL AMINO ACIDS-RELATED"/>
    <property type="match status" value="1"/>
</dbReference>
<evidence type="ECO:0000313" key="7">
    <source>
        <dbReference type="Proteomes" id="UP000076959"/>
    </source>
</evidence>
<dbReference type="InterPro" id="IPR003439">
    <property type="entry name" value="ABC_transporter-like_ATP-bd"/>
</dbReference>
<comment type="function">
    <text evidence="4">Involved in beta-(1--&gt;2)glucan export. Transmembrane domains (TMD) form a pore in the inner membrane and the ATP-binding domain (NBD) is responsible for energy generation.</text>
</comment>
<evidence type="ECO:0000256" key="2">
    <source>
        <dbReference type="ARBA" id="ARBA00022741"/>
    </source>
</evidence>
<gene>
    <name evidence="6" type="ORF">AYJ54_33145</name>
</gene>
<dbReference type="InterPro" id="IPR003593">
    <property type="entry name" value="AAA+_ATPase"/>
</dbReference>
<keyword evidence="3 6" id="KW-0067">ATP-binding</keyword>
<comment type="caution">
    <text evidence="6">The sequence shown here is derived from an EMBL/GenBank/DDBJ whole genome shotgun (WGS) entry which is preliminary data.</text>
</comment>
<keyword evidence="7" id="KW-1185">Reference proteome</keyword>
<evidence type="ECO:0000259" key="5">
    <source>
        <dbReference type="PROSITE" id="PS50893"/>
    </source>
</evidence>
<dbReference type="PROSITE" id="PS50893">
    <property type="entry name" value="ABC_TRANSPORTER_2"/>
    <property type="match status" value="1"/>
</dbReference>
<dbReference type="STRING" id="1505087.AYJ54_33145"/>
<dbReference type="Proteomes" id="UP000076959">
    <property type="component" value="Unassembled WGS sequence"/>
</dbReference>
<dbReference type="EMBL" id="LUUB01000119">
    <property type="protein sequence ID" value="OAE99600.1"/>
    <property type="molecule type" value="Genomic_DNA"/>
</dbReference>
<keyword evidence="2" id="KW-0547">Nucleotide-binding</keyword>
<dbReference type="Pfam" id="PF00005">
    <property type="entry name" value="ABC_tran"/>
    <property type="match status" value="1"/>
</dbReference>
<feature type="domain" description="ABC transporter" evidence="5">
    <location>
        <begin position="7"/>
        <end position="237"/>
    </location>
</feature>
<dbReference type="PANTHER" id="PTHR45772:SF8">
    <property type="entry name" value="HIGH-AFFINITY BRANCHED-CHAIN AMINO ACID TRANSPORT ATP-BINDING PROTEIN"/>
    <property type="match status" value="1"/>
</dbReference>
<dbReference type="AlphaFoldDB" id="A0A176YA84"/>
<evidence type="ECO:0000256" key="3">
    <source>
        <dbReference type="ARBA" id="ARBA00022840"/>
    </source>
</evidence>
<reference evidence="6 7" key="1">
    <citation type="submission" date="2016-03" db="EMBL/GenBank/DDBJ databases">
        <title>Draft Genome Sequence of the Strain BR 10245 (Bradyrhizobium sp.) isolated from nodules of Centrolobium paraense.</title>
        <authorList>
            <person name="Simoes-Araujo J.L.Sr."/>
            <person name="Barauna A.C."/>
            <person name="Silva K."/>
            <person name="Zilli J.E."/>
        </authorList>
    </citation>
    <scope>NUCLEOTIDE SEQUENCE [LARGE SCALE GENOMIC DNA]</scope>
    <source>
        <strain evidence="6 7">BR 10245</strain>
    </source>
</reference>
<organism evidence="6 7">
    <name type="scientific">Bradyrhizobium centrolobii</name>
    <dbReference type="NCBI Taxonomy" id="1505087"/>
    <lineage>
        <taxon>Bacteria</taxon>
        <taxon>Pseudomonadati</taxon>
        <taxon>Pseudomonadota</taxon>
        <taxon>Alphaproteobacteria</taxon>
        <taxon>Hyphomicrobiales</taxon>
        <taxon>Nitrobacteraceae</taxon>
        <taxon>Bradyrhizobium</taxon>
    </lineage>
</organism>
<keyword evidence="1" id="KW-0813">Transport</keyword>
<dbReference type="GO" id="GO:0016887">
    <property type="term" value="F:ATP hydrolysis activity"/>
    <property type="evidence" value="ECO:0007669"/>
    <property type="project" value="InterPro"/>
</dbReference>
<dbReference type="OrthoDB" id="8215423at2"/>
<accession>A0A176YA84</accession>
<evidence type="ECO:0000256" key="4">
    <source>
        <dbReference type="ARBA" id="ARBA00024722"/>
    </source>
</evidence>
<dbReference type="InterPro" id="IPR051120">
    <property type="entry name" value="ABC_AA/LPS_Transport"/>
</dbReference>
<evidence type="ECO:0000256" key="1">
    <source>
        <dbReference type="ARBA" id="ARBA00022448"/>
    </source>
</evidence>
<dbReference type="CDD" id="cd03219">
    <property type="entry name" value="ABC_Mj1267_LivG_branched"/>
    <property type="match status" value="1"/>
</dbReference>
<dbReference type="GO" id="GO:0005886">
    <property type="term" value="C:plasma membrane"/>
    <property type="evidence" value="ECO:0007669"/>
    <property type="project" value="TreeGrafter"/>
</dbReference>
<protein>
    <submittedName>
        <fullName evidence="6">ABC transporter ATP-binding protein</fullName>
    </submittedName>
</protein>
<name>A0A176YA84_9BRAD</name>
<dbReference type="Gene3D" id="3.40.50.300">
    <property type="entry name" value="P-loop containing nucleotide triphosphate hydrolases"/>
    <property type="match status" value="1"/>
</dbReference>
<sequence length="241" mass="26850">MSQESVLETQSLEKWFGGVRAVAGVDFRMRRGELRCLIGPNGAGKSTFFKLVTGQLRASGGRIIFDGQEITGRAPHTIGRLGIGIKNQVPSVFEGLSVAENLWLAARLRHSTTGARVAVEEMIYRLNLGNVAKQTVGTLAHGMRQWVDIGMVMAQRPKLMLLDEPTAGMAAEEIERTVELIRVINSDASVVVVEHDMEFIRRLNSFVTVFHQGRILVEDVMDNVQRDPRVREVYLGRSRHT</sequence>
<proteinExistence type="predicted"/>
<dbReference type="SUPFAM" id="SSF52540">
    <property type="entry name" value="P-loop containing nucleoside triphosphate hydrolases"/>
    <property type="match status" value="1"/>
</dbReference>
<dbReference type="GO" id="GO:0005524">
    <property type="term" value="F:ATP binding"/>
    <property type="evidence" value="ECO:0007669"/>
    <property type="project" value="UniProtKB-KW"/>
</dbReference>
<dbReference type="SMART" id="SM00382">
    <property type="entry name" value="AAA"/>
    <property type="match status" value="1"/>
</dbReference>
<dbReference type="InterPro" id="IPR027417">
    <property type="entry name" value="P-loop_NTPase"/>
</dbReference>
<evidence type="ECO:0000313" key="6">
    <source>
        <dbReference type="EMBL" id="OAE99600.1"/>
    </source>
</evidence>